<evidence type="ECO:0000313" key="2">
    <source>
        <dbReference type="EMBL" id="KAG9348564.1"/>
    </source>
</evidence>
<organism evidence="2 3">
    <name type="scientific">Albula glossodonta</name>
    <name type="common">roundjaw bonefish</name>
    <dbReference type="NCBI Taxonomy" id="121402"/>
    <lineage>
        <taxon>Eukaryota</taxon>
        <taxon>Metazoa</taxon>
        <taxon>Chordata</taxon>
        <taxon>Craniata</taxon>
        <taxon>Vertebrata</taxon>
        <taxon>Euteleostomi</taxon>
        <taxon>Actinopterygii</taxon>
        <taxon>Neopterygii</taxon>
        <taxon>Teleostei</taxon>
        <taxon>Albuliformes</taxon>
        <taxon>Albulidae</taxon>
        <taxon>Albula</taxon>
    </lineage>
</organism>
<comment type="caution">
    <text evidence="2">The sequence shown here is derived from an EMBL/GenBank/DDBJ whole genome shotgun (WGS) entry which is preliminary data.</text>
</comment>
<reference evidence="2" key="1">
    <citation type="thesis" date="2021" institute="BYU ScholarsArchive" country="Provo, UT, USA">
        <title>Applications of and Algorithms for Genome Assembly and Genomic Analyses with an Emphasis on Marine Teleosts.</title>
        <authorList>
            <person name="Pickett B.D."/>
        </authorList>
    </citation>
    <scope>NUCLEOTIDE SEQUENCE</scope>
    <source>
        <strain evidence="2">HI-2016</strain>
    </source>
</reference>
<evidence type="ECO:0000313" key="3">
    <source>
        <dbReference type="Proteomes" id="UP000824540"/>
    </source>
</evidence>
<keyword evidence="3" id="KW-1185">Reference proteome</keyword>
<feature type="region of interest" description="Disordered" evidence="1">
    <location>
        <begin position="68"/>
        <end position="87"/>
    </location>
</feature>
<sequence length="87" mass="9247">MPQLPAIKEASAKCGETADKMTAWSALRDTTVRAQCAPNLEGQAWRIASCALRGCSVLCMDYPSPQGSVRLDSTVPQEPAAPIPQDS</sequence>
<proteinExistence type="predicted"/>
<dbReference type="AlphaFoldDB" id="A0A8T2P7J8"/>
<dbReference type="EMBL" id="JAFBMS010000011">
    <property type="protein sequence ID" value="KAG9348564.1"/>
    <property type="molecule type" value="Genomic_DNA"/>
</dbReference>
<evidence type="ECO:0000256" key="1">
    <source>
        <dbReference type="SAM" id="MobiDB-lite"/>
    </source>
</evidence>
<protein>
    <submittedName>
        <fullName evidence="2">Uncharacterized protein</fullName>
    </submittedName>
</protein>
<accession>A0A8T2P7J8</accession>
<gene>
    <name evidence="2" type="ORF">JZ751_002300</name>
</gene>
<dbReference type="Proteomes" id="UP000824540">
    <property type="component" value="Unassembled WGS sequence"/>
</dbReference>
<feature type="non-terminal residue" evidence="2">
    <location>
        <position position="87"/>
    </location>
</feature>
<name>A0A8T2P7J8_9TELE</name>